<dbReference type="GO" id="GO:0016616">
    <property type="term" value="F:oxidoreductase activity, acting on the CH-OH group of donors, NAD or NADP as acceptor"/>
    <property type="evidence" value="ECO:0007669"/>
    <property type="project" value="UniProtKB-ARBA"/>
</dbReference>
<comment type="caution">
    <text evidence="6">The sequence shown here is derived from an EMBL/GenBank/DDBJ whole genome shotgun (WGS) entry which is preliminary data.</text>
</comment>
<dbReference type="CDD" id="cd19071">
    <property type="entry name" value="AKR_AKR1-5-like"/>
    <property type="match status" value="1"/>
</dbReference>
<dbReference type="Proteomes" id="UP000325902">
    <property type="component" value="Unassembled WGS sequence"/>
</dbReference>
<dbReference type="EMBL" id="VCHE01000060">
    <property type="protein sequence ID" value="KAB2573357.1"/>
    <property type="molecule type" value="Genomic_DNA"/>
</dbReference>
<evidence type="ECO:0000256" key="3">
    <source>
        <dbReference type="PIRSR" id="PIRSR000097-2"/>
    </source>
</evidence>
<evidence type="ECO:0000313" key="7">
    <source>
        <dbReference type="Proteomes" id="UP000325902"/>
    </source>
</evidence>
<evidence type="ECO:0000256" key="4">
    <source>
        <dbReference type="PIRSR" id="PIRSR000097-3"/>
    </source>
</evidence>
<name>A0A5N5D6W4_9PEZI</name>
<dbReference type="PIRSF" id="PIRSF000097">
    <property type="entry name" value="AKR"/>
    <property type="match status" value="1"/>
</dbReference>
<evidence type="ECO:0000256" key="1">
    <source>
        <dbReference type="ARBA" id="ARBA00023002"/>
    </source>
</evidence>
<dbReference type="InterPro" id="IPR023210">
    <property type="entry name" value="NADP_OxRdtase_dom"/>
</dbReference>
<feature type="active site" description="Proton donor" evidence="2">
    <location>
        <position position="89"/>
    </location>
</feature>
<feature type="domain" description="NADP-dependent oxidoreductase" evidence="5">
    <location>
        <begin position="61"/>
        <end position="331"/>
    </location>
</feature>
<dbReference type="PROSITE" id="PS00798">
    <property type="entry name" value="ALDOKETO_REDUCTASE_1"/>
    <property type="match status" value="1"/>
</dbReference>
<protein>
    <submittedName>
        <fullName evidence="6">Putative oxidoreductase</fullName>
    </submittedName>
</protein>
<organism evidence="6 7">
    <name type="scientific">Lasiodiplodia theobromae</name>
    <dbReference type="NCBI Taxonomy" id="45133"/>
    <lineage>
        <taxon>Eukaryota</taxon>
        <taxon>Fungi</taxon>
        <taxon>Dikarya</taxon>
        <taxon>Ascomycota</taxon>
        <taxon>Pezizomycotina</taxon>
        <taxon>Dothideomycetes</taxon>
        <taxon>Dothideomycetes incertae sedis</taxon>
        <taxon>Botryosphaeriales</taxon>
        <taxon>Botryosphaeriaceae</taxon>
        <taxon>Lasiodiplodia</taxon>
    </lineage>
</organism>
<dbReference type="PANTHER" id="PTHR11732">
    <property type="entry name" value="ALDO/KETO REDUCTASE"/>
    <property type="match status" value="1"/>
</dbReference>
<accession>A0A5N5D6W4</accession>
<reference evidence="6 7" key="1">
    <citation type="journal article" date="2019" name="Sci. Rep.">
        <title>A multi-omics analysis of the grapevine pathogen Lasiodiplodia theobromae reveals that temperature affects the expression of virulence- and pathogenicity-related genes.</title>
        <authorList>
            <person name="Felix C."/>
            <person name="Meneses R."/>
            <person name="Goncalves M.F.M."/>
            <person name="Tilleman L."/>
            <person name="Duarte A.S."/>
            <person name="Jorrin-Novo J.V."/>
            <person name="Van de Peer Y."/>
            <person name="Deforce D."/>
            <person name="Van Nieuwerburgh F."/>
            <person name="Esteves A.C."/>
            <person name="Alves A."/>
        </authorList>
    </citation>
    <scope>NUCLEOTIDE SEQUENCE [LARGE SCALE GENOMIC DNA]</scope>
    <source>
        <strain evidence="6 7">LA-SOL3</strain>
    </source>
</reference>
<evidence type="ECO:0000256" key="2">
    <source>
        <dbReference type="PIRSR" id="PIRSR000097-1"/>
    </source>
</evidence>
<dbReference type="AlphaFoldDB" id="A0A5N5D6W4"/>
<dbReference type="PROSITE" id="PS00062">
    <property type="entry name" value="ALDOKETO_REDUCTASE_2"/>
    <property type="match status" value="1"/>
</dbReference>
<dbReference type="InterPro" id="IPR020471">
    <property type="entry name" value="AKR"/>
</dbReference>
<dbReference type="InterPro" id="IPR036812">
    <property type="entry name" value="NAD(P)_OxRdtase_dom_sf"/>
</dbReference>
<gene>
    <name evidence="6" type="ORF">DBV05_g7974</name>
</gene>
<evidence type="ECO:0000313" key="6">
    <source>
        <dbReference type="EMBL" id="KAB2573357.1"/>
    </source>
</evidence>
<keyword evidence="7" id="KW-1185">Reference proteome</keyword>
<proteinExistence type="predicted"/>
<dbReference type="FunFam" id="3.20.20.100:FF:000002">
    <property type="entry name" value="2,5-diketo-D-gluconic acid reductase A"/>
    <property type="match status" value="1"/>
</dbReference>
<feature type="site" description="Lowers pKa of active site Tyr" evidence="4">
    <location>
        <position position="114"/>
    </location>
</feature>
<dbReference type="Pfam" id="PF00248">
    <property type="entry name" value="Aldo_ket_red"/>
    <property type="match status" value="1"/>
</dbReference>
<feature type="binding site" evidence="3">
    <location>
        <position position="147"/>
    </location>
    <ligand>
        <name>substrate</name>
    </ligand>
</feature>
<dbReference type="SUPFAM" id="SSF51430">
    <property type="entry name" value="NAD(P)-linked oxidoreductase"/>
    <property type="match status" value="1"/>
</dbReference>
<keyword evidence="1" id="KW-0560">Oxidoreductase</keyword>
<dbReference type="InterPro" id="IPR018170">
    <property type="entry name" value="Aldo/ket_reductase_CS"/>
</dbReference>
<evidence type="ECO:0000259" key="5">
    <source>
        <dbReference type="Pfam" id="PF00248"/>
    </source>
</evidence>
<dbReference type="Gene3D" id="3.20.20.100">
    <property type="entry name" value="NADP-dependent oxidoreductase domain"/>
    <property type="match status" value="1"/>
</dbReference>
<sequence>MLLCLPTSHRLARFVRLSSNYRNALPTKHSLLQAHRGLATATVRTHTLNTGAKIPAIGFGTFQDADAQEAAVCTALKTGYRHIDTARVYDTEIQVGKGIKRSQVLREEIFLTTKLWCNSHHPDDVESALDASLKDLDTPYVDLFMMHYPSTFARGENRFPMDKETGEMLLGETTYVDTWKAMEKLLGTGKVKAIGVSNFSKGEIETLIREGSVVPAVHQMEVHPYLQSKDFNAWLRSKGIHVTQFSPLGNMNSFYREISWSKTESHMQRIIDHPVLQELGAKYRKSPVQMALAWGVNCGRSVIPKSVIEWQIKQNLESDFLIEPADMDKIAGMNLKVRFNDPSELHRWNFYSDLEGK</sequence>
<dbReference type="OrthoDB" id="416253at2759"/>
<dbReference type="PRINTS" id="PR00069">
    <property type="entry name" value="ALDKETRDTASE"/>
</dbReference>